<evidence type="ECO:0008006" key="3">
    <source>
        <dbReference type="Google" id="ProtNLM"/>
    </source>
</evidence>
<organism evidence="1 2">
    <name type="scientific">Ralstonia chuxiongensis</name>
    <dbReference type="NCBI Taxonomy" id="2957504"/>
    <lineage>
        <taxon>Bacteria</taxon>
        <taxon>Pseudomonadati</taxon>
        <taxon>Pseudomonadota</taxon>
        <taxon>Betaproteobacteria</taxon>
        <taxon>Burkholderiales</taxon>
        <taxon>Burkholderiaceae</taxon>
        <taxon>Ralstonia</taxon>
    </lineage>
</organism>
<reference evidence="2" key="1">
    <citation type="journal article" date="2023" name="Front. Microbiol.">
        <title>Ralstonia chuxiongensis sp. nov., Ralstonia mojiangensis sp. nov., and Ralstonia soli sp. nov., isolated from tobacco fields, are three novel species in the family Burkholderiaceae.</title>
        <authorList>
            <person name="Lu C.H."/>
            <person name="Zhang Y.Y."/>
            <person name="Jiang N."/>
            <person name="Chen W."/>
            <person name="Shao X."/>
            <person name="Zhao Z.M."/>
            <person name="Lu W.L."/>
            <person name="Hu X."/>
            <person name="Xi Y.X."/>
            <person name="Zou S.Y."/>
            <person name="Wei Q.J."/>
            <person name="Lin Z.L."/>
            <person name="Gong L."/>
            <person name="Gai X.T."/>
            <person name="Zhang L.Q."/>
            <person name="Li J.Y."/>
            <person name="Jin Y."/>
            <person name="Xia Z.Y."/>
        </authorList>
    </citation>
    <scope>NUCLEOTIDE SEQUENCE [LARGE SCALE GENOMIC DNA]</scope>
    <source>
        <strain evidence="2">21YRMH01-3</strain>
    </source>
</reference>
<dbReference type="EMBL" id="JAMYWC010000001">
    <property type="protein sequence ID" value="MCP1170853.1"/>
    <property type="molecule type" value="Genomic_DNA"/>
</dbReference>
<evidence type="ECO:0000313" key="1">
    <source>
        <dbReference type="EMBL" id="MCP1170853.1"/>
    </source>
</evidence>
<accession>A0AA41WKN8</accession>
<protein>
    <recommendedName>
        <fullName evidence="3">Phasin domain-containing protein</fullName>
    </recommendedName>
</protein>
<evidence type="ECO:0000313" key="2">
    <source>
        <dbReference type="Proteomes" id="UP001162793"/>
    </source>
</evidence>
<proteinExistence type="predicted"/>
<gene>
    <name evidence="1" type="ORF">NKG59_00720</name>
</gene>
<keyword evidence="2" id="KW-1185">Reference proteome</keyword>
<comment type="caution">
    <text evidence="1">The sequence shown here is derived from an EMBL/GenBank/DDBJ whole genome shotgun (WGS) entry which is preliminary data.</text>
</comment>
<dbReference type="AlphaFoldDB" id="A0AA41WKN8"/>
<dbReference type="RefSeq" id="WP_253534365.1">
    <property type="nucleotide sequence ID" value="NZ_JAMYWC010000001.1"/>
</dbReference>
<name>A0AA41WKN8_9RALS</name>
<dbReference type="Proteomes" id="UP001162793">
    <property type="component" value="Unassembled WGS sequence"/>
</dbReference>
<sequence length="172" mass="18750">MRQVKSGNDELPTLQSYQPEIVMPQPTDAVCNLACATMRDASRAAEFFVDSQLQLARLRVKMAETALQNLSQLEGQLNAVKDWSTLASAQSAYMKLQASQSANAARQCADLLNDAQRSYLRQATAWNDQFQHRPGTAASPAQLLMASLDSWQTLVDTFNAIAASATQGRAPS</sequence>